<dbReference type="InterPro" id="IPR025836">
    <property type="entry name" value="Zn_knuckle_CX2CX4HX4C"/>
</dbReference>
<reference evidence="2 3" key="1">
    <citation type="submission" date="2020-10" db="EMBL/GenBank/DDBJ databases">
        <title>The Coptis chinensis genome and diversification of protoberbering-type alkaloids.</title>
        <authorList>
            <person name="Wang B."/>
            <person name="Shu S."/>
            <person name="Song C."/>
            <person name="Liu Y."/>
        </authorList>
    </citation>
    <scope>NUCLEOTIDE SEQUENCE [LARGE SCALE GENOMIC DNA]</scope>
    <source>
        <strain evidence="2">HL-2020</strain>
        <tissue evidence="2">Leaf</tissue>
    </source>
</reference>
<organism evidence="2 3">
    <name type="scientific">Coptis chinensis</name>
    <dbReference type="NCBI Taxonomy" id="261450"/>
    <lineage>
        <taxon>Eukaryota</taxon>
        <taxon>Viridiplantae</taxon>
        <taxon>Streptophyta</taxon>
        <taxon>Embryophyta</taxon>
        <taxon>Tracheophyta</taxon>
        <taxon>Spermatophyta</taxon>
        <taxon>Magnoliopsida</taxon>
        <taxon>Ranunculales</taxon>
        <taxon>Ranunculaceae</taxon>
        <taxon>Coptidoideae</taxon>
        <taxon>Coptis</taxon>
    </lineage>
</organism>
<dbReference type="AlphaFoldDB" id="A0A835MBV2"/>
<sequence length="387" mass="45135">MDTKESKQLDFNKFFIWVQLLHFPEIFQDREIVENNLIESSCFEPTQLLHLELYPKHNDFAEMTRVKVLMDIKDPIPPGFKLPELINGIEWIQFAYEFLPIFYFRCGFIGHIQVACNFKDVDFCVEPQVTSTGLKFEFYNAKTRIFPKPIAERLVLETQVEGADGQPNQLKRQEVSQGKAAEVDESYVQGQNEAVESYNREREQRHKTPLNMIREDHENSMSSNGNTLCLFGRRCGWPSTLEELKKKIAIVGPFVILVMETKCSNVNKATSMIRRLGDYGCFVVLSIGLAGGMWLIWESFVTVEVLNSDSWFIHSNDLIMEEQRLMQEHNVLLVQQAIHWGQKSCSEWYKFGDLNTKFFHTMVKCRRQKSFIHRIRDPTGIILTERK</sequence>
<dbReference type="EMBL" id="JADFTS010000002">
    <property type="protein sequence ID" value="KAF9621294.1"/>
    <property type="molecule type" value="Genomic_DNA"/>
</dbReference>
<protein>
    <recommendedName>
        <fullName evidence="1">Zinc knuckle CX2CX4HX4C domain-containing protein</fullName>
    </recommendedName>
</protein>
<dbReference type="Pfam" id="PF14392">
    <property type="entry name" value="zf-CCHC_4"/>
    <property type="match status" value="1"/>
</dbReference>
<dbReference type="OrthoDB" id="1707487at2759"/>
<name>A0A835MBV2_9MAGN</name>
<feature type="domain" description="Zinc knuckle CX2CX4HX4C" evidence="1">
    <location>
        <begin position="91"/>
        <end position="117"/>
    </location>
</feature>
<dbReference type="Proteomes" id="UP000631114">
    <property type="component" value="Unassembled WGS sequence"/>
</dbReference>
<evidence type="ECO:0000313" key="3">
    <source>
        <dbReference type="Proteomes" id="UP000631114"/>
    </source>
</evidence>
<gene>
    <name evidence="2" type="ORF">IFM89_018511</name>
</gene>
<comment type="caution">
    <text evidence="2">The sequence shown here is derived from an EMBL/GenBank/DDBJ whole genome shotgun (WGS) entry which is preliminary data.</text>
</comment>
<keyword evidence="3" id="KW-1185">Reference proteome</keyword>
<evidence type="ECO:0000259" key="1">
    <source>
        <dbReference type="Pfam" id="PF14392"/>
    </source>
</evidence>
<accession>A0A835MBV2</accession>
<proteinExistence type="predicted"/>
<evidence type="ECO:0000313" key="2">
    <source>
        <dbReference type="EMBL" id="KAF9621294.1"/>
    </source>
</evidence>